<keyword evidence="1" id="KW-0472">Membrane</keyword>
<dbReference type="Proteomes" id="UP000070810">
    <property type="component" value="Unassembled WGS sequence"/>
</dbReference>
<dbReference type="RefSeq" id="WP_058594717.1">
    <property type="nucleotide sequence ID" value="NZ_LDRK01000117.1"/>
</dbReference>
<accession>A0A147EBK6</accession>
<evidence type="ECO:0000313" key="3">
    <source>
        <dbReference type="Proteomes" id="UP000070810"/>
    </source>
</evidence>
<reference evidence="2 3" key="1">
    <citation type="journal article" date="2016" name="Front. Microbiol.">
        <title>Genomic Resource of Rice Seed Associated Bacteria.</title>
        <authorList>
            <person name="Midha S."/>
            <person name="Bansal K."/>
            <person name="Sharma S."/>
            <person name="Kumar N."/>
            <person name="Patil P.P."/>
            <person name="Chaudhry V."/>
            <person name="Patil P.B."/>
        </authorList>
    </citation>
    <scope>NUCLEOTIDE SEQUENCE [LARGE SCALE GENOMIC DNA]</scope>
    <source>
        <strain evidence="2 3">NS354</strain>
    </source>
</reference>
<name>A0A147EBK6_9MICO</name>
<dbReference type="EMBL" id="LDRK01000117">
    <property type="protein sequence ID" value="KTR81765.1"/>
    <property type="molecule type" value="Genomic_DNA"/>
</dbReference>
<dbReference type="AlphaFoldDB" id="A0A147EBK6"/>
<proteinExistence type="predicted"/>
<feature type="transmembrane region" description="Helical" evidence="1">
    <location>
        <begin position="12"/>
        <end position="38"/>
    </location>
</feature>
<organism evidence="2 3">
    <name type="scientific">Leucobacter chromiiresistens</name>
    <dbReference type="NCBI Taxonomy" id="1079994"/>
    <lineage>
        <taxon>Bacteria</taxon>
        <taxon>Bacillati</taxon>
        <taxon>Actinomycetota</taxon>
        <taxon>Actinomycetes</taxon>
        <taxon>Micrococcales</taxon>
        <taxon>Microbacteriaceae</taxon>
        <taxon>Leucobacter</taxon>
    </lineage>
</organism>
<gene>
    <name evidence="2" type="ORF">NS354_12165</name>
</gene>
<evidence type="ECO:0000313" key="2">
    <source>
        <dbReference type="EMBL" id="KTR81765.1"/>
    </source>
</evidence>
<evidence type="ECO:0000256" key="1">
    <source>
        <dbReference type="SAM" id="Phobius"/>
    </source>
</evidence>
<protein>
    <submittedName>
        <fullName evidence="2">Uncharacterized protein</fullName>
    </submittedName>
</protein>
<feature type="transmembrane region" description="Helical" evidence="1">
    <location>
        <begin position="44"/>
        <end position="77"/>
    </location>
</feature>
<keyword evidence="1" id="KW-0812">Transmembrane</keyword>
<keyword evidence="3" id="KW-1185">Reference proteome</keyword>
<dbReference type="PATRIC" id="fig|1079994.3.peg.339"/>
<comment type="caution">
    <text evidence="2">The sequence shown here is derived from an EMBL/GenBank/DDBJ whole genome shotgun (WGS) entry which is preliminary data.</text>
</comment>
<keyword evidence="1" id="KW-1133">Transmembrane helix</keyword>
<sequence length="96" mass="10196">MYLDSNAVQTLRGLMIFSFLAGLILVGVGVFLFVVPGWSEQMPAVAPVLLTIGVSLIVIGISFAITYLLTACIVLAIEQAATEIKSEIRASKSPLN</sequence>